<dbReference type="PANTHER" id="PTHR31827:SF1">
    <property type="entry name" value="EMB|CAB89363.1"/>
    <property type="match status" value="1"/>
</dbReference>
<name>F0WC24_9STRA</name>
<feature type="domain" description="WRKY19-like zinc finger" evidence="1">
    <location>
        <begin position="278"/>
        <end position="300"/>
    </location>
</feature>
<organism evidence="2">
    <name type="scientific">Albugo laibachii Nc14</name>
    <dbReference type="NCBI Taxonomy" id="890382"/>
    <lineage>
        <taxon>Eukaryota</taxon>
        <taxon>Sar</taxon>
        <taxon>Stramenopiles</taxon>
        <taxon>Oomycota</taxon>
        <taxon>Peronosporomycetes</taxon>
        <taxon>Albuginales</taxon>
        <taxon>Albuginaceae</taxon>
        <taxon>Albugo</taxon>
    </lineage>
</organism>
<dbReference type="PANTHER" id="PTHR31827">
    <property type="entry name" value="EMB|CAB89363.1"/>
    <property type="match status" value="1"/>
</dbReference>
<dbReference type="Pfam" id="PF24906">
    <property type="entry name" value="Zf_WRKY19"/>
    <property type="match status" value="1"/>
</dbReference>
<evidence type="ECO:0000259" key="1">
    <source>
        <dbReference type="Pfam" id="PF24906"/>
    </source>
</evidence>
<evidence type="ECO:0000313" key="2">
    <source>
        <dbReference type="EMBL" id="CCA18705.1"/>
    </source>
</evidence>
<protein>
    <submittedName>
        <fullName evidence="2">Uncharacterized protein AlNc14C55G4210</fullName>
    </submittedName>
</protein>
<dbReference type="HOGENOM" id="CLU_837864_0_0_1"/>
<proteinExistence type="predicted"/>
<reference evidence="2" key="1">
    <citation type="journal article" date="2011" name="PLoS Biol.">
        <title>Gene gain and loss during evolution of obligate parasitism in the white rust pathogen of Arabidopsis thaliana.</title>
        <authorList>
            <person name="Kemen E."/>
            <person name="Gardiner A."/>
            <person name="Schultz-Larsen T."/>
            <person name="Kemen A.C."/>
            <person name="Balmuth A.L."/>
            <person name="Robert-Seilaniantz A."/>
            <person name="Bailey K."/>
            <person name="Holub E."/>
            <person name="Studholme D.J."/>
            <person name="Maclean D."/>
            <person name="Jones J.D."/>
        </authorList>
    </citation>
    <scope>NUCLEOTIDE SEQUENCE</scope>
</reference>
<accession>F0WC24</accession>
<sequence>MDDIESFSDTAFTLTQFHECFALPNDSVLSITDPRYALAPISDTYHGLNAKAGVIYTPRTNVTPKDVCDFPGDYYLNEYEQTFCHDKLFAYASNINEDEFAYFAVDSIDTEEPIKCEPASDAIDEAVRETLPLFDDFPVHLLVPQTSTTPEQIMRCPTLPFSPSQKLENRASFLALDWEGTDEYQMATNPKAEPKITAKPPKQMHRAKTCIVPNCTRCKAYGGGSRCRFQEIHGTKCTRSSQGGGLCRSHGGGKRCEILGCHRGQQRKGLCYIHGGIRQCQVPTCVKKDRGNGFCISHGGGKRCQSQFGCVRAVRRGGFCQSHSKELLVVKN</sequence>
<reference evidence="2" key="2">
    <citation type="submission" date="2011-02" db="EMBL/GenBank/DDBJ databases">
        <authorList>
            <person name="MacLean D."/>
        </authorList>
    </citation>
    <scope>NUCLEOTIDE SEQUENCE</scope>
</reference>
<dbReference type="EMBL" id="FR824100">
    <property type="protein sequence ID" value="CCA18705.1"/>
    <property type="molecule type" value="Genomic_DNA"/>
</dbReference>
<gene>
    <name evidence="2" type="primary">AlNc14C55G4210</name>
    <name evidence="2" type="ORF">ALNC14_048480</name>
</gene>
<dbReference type="AlphaFoldDB" id="F0WC24"/>
<dbReference type="InterPro" id="IPR056866">
    <property type="entry name" value="Znf_WRKY19"/>
</dbReference>